<accession>A0A0D0F7M3</accession>
<dbReference type="EMBL" id="JXRA01000031">
    <property type="protein sequence ID" value="KIO77653.1"/>
    <property type="molecule type" value="Genomic_DNA"/>
</dbReference>
<evidence type="ECO:0000313" key="2">
    <source>
        <dbReference type="Proteomes" id="UP000032049"/>
    </source>
</evidence>
<organism evidence="1 2">
    <name type="scientific">Pedobacter lusitanus</name>
    <dbReference type="NCBI Taxonomy" id="1503925"/>
    <lineage>
        <taxon>Bacteria</taxon>
        <taxon>Pseudomonadati</taxon>
        <taxon>Bacteroidota</taxon>
        <taxon>Sphingobacteriia</taxon>
        <taxon>Sphingobacteriales</taxon>
        <taxon>Sphingobacteriaceae</taxon>
        <taxon>Pedobacter</taxon>
    </lineage>
</organism>
<keyword evidence="2" id="KW-1185">Reference proteome</keyword>
<evidence type="ECO:0000313" key="1">
    <source>
        <dbReference type="EMBL" id="KIO77653.1"/>
    </source>
</evidence>
<gene>
    <name evidence="1" type="ORF">TH53_08410</name>
</gene>
<comment type="caution">
    <text evidence="1">The sequence shown here is derived from an EMBL/GenBank/DDBJ whole genome shotgun (WGS) entry which is preliminary data.</text>
</comment>
<reference evidence="1 2" key="1">
    <citation type="submission" date="2015-01" db="EMBL/GenBank/DDBJ databases">
        <title>Draft genome sequence of Pedobacter sp. NL19 isolated from sludge of an effluent treatment pond in an abandoned uranium mine.</title>
        <authorList>
            <person name="Santos T."/>
            <person name="Caetano T."/>
            <person name="Covas C."/>
            <person name="Cruz A."/>
            <person name="Mendo S."/>
        </authorList>
    </citation>
    <scope>NUCLEOTIDE SEQUENCE [LARGE SCALE GENOMIC DNA]</scope>
    <source>
        <strain evidence="1 2">NL19</strain>
    </source>
</reference>
<name>A0A0D0F7M3_9SPHI</name>
<proteinExistence type="predicted"/>
<protein>
    <submittedName>
        <fullName evidence="1">Uncharacterized protein</fullName>
    </submittedName>
</protein>
<sequence length="123" mass="13017">MFSCLIVSATLANAKPLKFGNPVKERVNEVAVAPVRLSKTMSLVVVRSSSTSPLGVPVSGGWLKNENTGEIAGGSGSRIAINASIGDVISAEVPYYADGRKLKGYVVITEAYYERGSGNLWVR</sequence>
<dbReference type="STRING" id="1503925.TH53_08410"/>
<dbReference type="Proteomes" id="UP000032049">
    <property type="component" value="Unassembled WGS sequence"/>
</dbReference>
<dbReference type="AlphaFoldDB" id="A0A0D0F7M3"/>